<accession>A0A6B9WGA9</accession>
<sequence length="151" mass="18100">MLFLFLKLNINMIMYIFFLKKNPASQLIILLFLSLNISFIFSYFLKNSWIMLMFMLAMISGMLILFAYMTSLMSLFSMKNNNYFKFLPPFLIIFFLENNLIFKISSNKFWIANFFFSNKNFWLLISISYILISLFLIIEIINNSKSTLRKK</sequence>
<keyword evidence="1" id="KW-0472">Membrane</keyword>
<keyword evidence="1" id="KW-0812">Transmembrane</keyword>
<protein>
    <submittedName>
        <fullName evidence="2">NADH dehydrogenase subunit 6</fullName>
    </submittedName>
</protein>
<reference evidence="2" key="1">
    <citation type="journal article" date="2019" name="Zool. Scr.">
        <title>Mitochondrial genome reorganization characterizes various lineages of mesostigmatid mites (Acari: Parasitiformes).</title>
        <authorList>
            <person name="Li W.-N."/>
            <person name="Shao R."/>
            <person name="Zhang Q."/>
            <person name="Deng W."/>
            <person name="Xue X.-F."/>
        </authorList>
    </citation>
    <scope>NUCLEOTIDE SEQUENCE</scope>
</reference>
<evidence type="ECO:0000313" key="2">
    <source>
        <dbReference type="EMBL" id="QHQ98546.1"/>
    </source>
</evidence>
<keyword evidence="1" id="KW-1133">Transmembrane helix</keyword>
<gene>
    <name evidence="2" type="primary">nad6</name>
</gene>
<organism evidence="2">
    <name type="scientific">Macrocheles nataliae</name>
    <dbReference type="NCBI Taxonomy" id="2058476"/>
    <lineage>
        <taxon>Eukaryota</taxon>
        <taxon>Metazoa</taxon>
        <taxon>Ecdysozoa</taxon>
        <taxon>Arthropoda</taxon>
        <taxon>Chelicerata</taxon>
        <taxon>Arachnida</taxon>
        <taxon>Acari</taxon>
        <taxon>Parasitiformes</taxon>
        <taxon>Mesostigmata</taxon>
        <taxon>Gamasina</taxon>
        <taxon>Eviphidoidea</taxon>
        <taxon>Macrochelidae</taxon>
        <taxon>Macrocheles</taxon>
    </lineage>
</organism>
<keyword evidence="2" id="KW-0496">Mitochondrion</keyword>
<evidence type="ECO:0000256" key="1">
    <source>
        <dbReference type="SAM" id="Phobius"/>
    </source>
</evidence>
<feature type="transmembrane region" description="Helical" evidence="1">
    <location>
        <begin position="83"/>
        <end position="101"/>
    </location>
</feature>
<feature type="transmembrane region" description="Helical" evidence="1">
    <location>
        <begin position="121"/>
        <end position="141"/>
    </location>
</feature>
<dbReference type="AlphaFoldDB" id="A0A6B9WGA9"/>
<feature type="transmembrane region" description="Helical" evidence="1">
    <location>
        <begin position="24"/>
        <end position="44"/>
    </location>
</feature>
<dbReference type="EMBL" id="MK270527">
    <property type="protein sequence ID" value="QHQ98546.1"/>
    <property type="molecule type" value="Genomic_DNA"/>
</dbReference>
<feature type="transmembrane region" description="Helical" evidence="1">
    <location>
        <begin position="50"/>
        <end position="71"/>
    </location>
</feature>
<geneLocation type="mitochondrion" evidence="2"/>
<proteinExistence type="predicted"/>
<name>A0A6B9WGA9_9ACAR</name>